<dbReference type="InterPro" id="IPR044668">
    <property type="entry name" value="PuuD-like"/>
</dbReference>
<reference evidence="1 2" key="1">
    <citation type="journal article" date="2015" name="Genome Announc.">
        <title>Expanding the biotechnology potential of lactobacilli through comparative genomics of 213 strains and associated genera.</title>
        <authorList>
            <person name="Sun Z."/>
            <person name="Harris H.M."/>
            <person name="McCann A."/>
            <person name="Guo C."/>
            <person name="Argimon S."/>
            <person name="Zhang W."/>
            <person name="Yang X."/>
            <person name="Jeffery I.B."/>
            <person name="Cooney J.C."/>
            <person name="Kagawa T.F."/>
            <person name="Liu W."/>
            <person name="Song Y."/>
            <person name="Salvetti E."/>
            <person name="Wrobel A."/>
            <person name="Rasinkangas P."/>
            <person name="Parkhill J."/>
            <person name="Rea M.C."/>
            <person name="O'Sullivan O."/>
            <person name="Ritari J."/>
            <person name="Douillard F.P."/>
            <person name="Paul Ross R."/>
            <person name="Yang R."/>
            <person name="Briner A.E."/>
            <person name="Felis G.E."/>
            <person name="de Vos W.M."/>
            <person name="Barrangou R."/>
            <person name="Klaenhammer T.R."/>
            <person name="Caufield P.W."/>
            <person name="Cui Y."/>
            <person name="Zhang H."/>
            <person name="O'Toole P.W."/>
        </authorList>
    </citation>
    <scope>NUCLEOTIDE SEQUENCE [LARGE SCALE GENOMIC DNA]</scope>
    <source>
        <strain evidence="1 2">DSM 18390</strain>
    </source>
</reference>
<dbReference type="AlphaFoldDB" id="A0A0R1Y2U3"/>
<dbReference type="PATRIC" id="fig|1423786.4.peg.740"/>
<dbReference type="Gene3D" id="3.40.50.880">
    <property type="match status" value="1"/>
</dbReference>
<proteinExistence type="predicted"/>
<dbReference type="PANTHER" id="PTHR43235:SF1">
    <property type="entry name" value="GLUTAMINE AMIDOTRANSFERASE PB2B2.05-RELATED"/>
    <property type="match status" value="1"/>
</dbReference>
<accession>A0A0R1Y2U3</accession>
<dbReference type="GO" id="GO:0016811">
    <property type="term" value="F:hydrolase activity, acting on carbon-nitrogen (but not peptide) bonds, in linear amides"/>
    <property type="evidence" value="ECO:0007669"/>
    <property type="project" value="InterPro"/>
</dbReference>
<sequence length="241" mass="26594">MSKRPIIGIPAEIRLIKDVQQNSINQPEIAGVVAAGGAVISIPTREPDLMATYIELCDGLLLPGGPDVAPKFYGEEPIPQQGDSDALLDESEIKLVQLAVEKQVPIFALCRGMQIMNVALGGTMYQDIESQRDKKTLQHYQKAPMDQGTHRIAVTPGSRLEKIIGGGDDIYVNSHHHQAVKAIAPQLQLTAIARDGVIEGVETKDSDLITAVQWHPEFMWQNDERMRALFTDFIGRVEKHQ</sequence>
<dbReference type="SUPFAM" id="SSF52317">
    <property type="entry name" value="Class I glutamine amidotransferase-like"/>
    <property type="match status" value="1"/>
</dbReference>
<dbReference type="CDD" id="cd01745">
    <property type="entry name" value="GATase1_2"/>
    <property type="match status" value="1"/>
</dbReference>
<evidence type="ECO:0000313" key="1">
    <source>
        <dbReference type="EMBL" id="KRM36337.1"/>
    </source>
</evidence>
<dbReference type="InterPro" id="IPR011697">
    <property type="entry name" value="Peptidase_C26"/>
</dbReference>
<dbReference type="RefSeq" id="WP_056980842.1">
    <property type="nucleotide sequence ID" value="NZ_AZFZ01000169.1"/>
</dbReference>
<comment type="caution">
    <text evidence="1">The sequence shown here is derived from an EMBL/GenBank/DDBJ whole genome shotgun (WGS) entry which is preliminary data.</text>
</comment>
<dbReference type="GO" id="GO:0005829">
    <property type="term" value="C:cytosol"/>
    <property type="evidence" value="ECO:0007669"/>
    <property type="project" value="TreeGrafter"/>
</dbReference>
<dbReference type="PANTHER" id="PTHR43235">
    <property type="entry name" value="GLUTAMINE AMIDOTRANSFERASE PB2B2.05-RELATED"/>
    <property type="match status" value="1"/>
</dbReference>
<dbReference type="EMBL" id="AZFZ01000169">
    <property type="protein sequence ID" value="KRM36337.1"/>
    <property type="molecule type" value="Genomic_DNA"/>
</dbReference>
<dbReference type="Pfam" id="PF07722">
    <property type="entry name" value="Peptidase_C26"/>
    <property type="match status" value="1"/>
</dbReference>
<dbReference type="Proteomes" id="UP000051010">
    <property type="component" value="Unassembled WGS sequence"/>
</dbReference>
<gene>
    <name evidence="1" type="ORF">FD47_GL000704</name>
</gene>
<organism evidence="1 2">
    <name type="scientific">Lentilactobacillus parafarraginis DSM 18390 = JCM 14109</name>
    <dbReference type="NCBI Taxonomy" id="1423786"/>
    <lineage>
        <taxon>Bacteria</taxon>
        <taxon>Bacillati</taxon>
        <taxon>Bacillota</taxon>
        <taxon>Bacilli</taxon>
        <taxon>Lactobacillales</taxon>
        <taxon>Lactobacillaceae</taxon>
        <taxon>Lentilactobacillus</taxon>
    </lineage>
</organism>
<name>A0A0R1Y2U3_9LACO</name>
<protein>
    <submittedName>
        <fullName evidence="1">Peptidase C26</fullName>
    </submittedName>
</protein>
<dbReference type="PROSITE" id="PS51273">
    <property type="entry name" value="GATASE_TYPE_1"/>
    <property type="match status" value="1"/>
</dbReference>
<evidence type="ECO:0000313" key="2">
    <source>
        <dbReference type="Proteomes" id="UP000051010"/>
    </source>
</evidence>
<dbReference type="InterPro" id="IPR029062">
    <property type="entry name" value="Class_I_gatase-like"/>
</dbReference>